<dbReference type="SUPFAM" id="SSF55048">
    <property type="entry name" value="Probable ACP-binding domain of malonyl-CoA ACP transacylase"/>
    <property type="match status" value="4"/>
</dbReference>
<feature type="active site" description="Proton donor; for dehydratase activity" evidence="8">
    <location>
        <position position="2034"/>
    </location>
</feature>
<dbReference type="InterPro" id="IPR020841">
    <property type="entry name" value="PKS_Beta-ketoAc_synthase_dom"/>
</dbReference>
<dbReference type="Pfam" id="PF00550">
    <property type="entry name" value="PP-binding"/>
    <property type="match status" value="4"/>
</dbReference>
<keyword evidence="6" id="KW-0511">Multifunctional enzyme</keyword>
<feature type="domain" description="Carrier" evidence="10">
    <location>
        <begin position="2566"/>
        <end position="2641"/>
    </location>
</feature>
<feature type="region of interest" description="N-terminal hotdog fold" evidence="8">
    <location>
        <begin position="5010"/>
        <end position="5132"/>
    </location>
</feature>
<dbReference type="InterPro" id="IPR018201">
    <property type="entry name" value="Ketoacyl_synth_AS"/>
</dbReference>
<feature type="domain" description="Carrier" evidence="10">
    <location>
        <begin position="5717"/>
        <end position="5792"/>
    </location>
</feature>
<dbReference type="InterPro" id="IPR014030">
    <property type="entry name" value="Ketoacyl_synth_N"/>
</dbReference>
<dbReference type="GO" id="GO:0033068">
    <property type="term" value="P:macrolide biosynthetic process"/>
    <property type="evidence" value="ECO:0007669"/>
    <property type="project" value="UniProtKB-ARBA"/>
</dbReference>
<dbReference type="SMART" id="SM00826">
    <property type="entry name" value="PKS_DH"/>
    <property type="match status" value="2"/>
</dbReference>
<dbReference type="FunFam" id="3.40.366.10:FF:000002">
    <property type="entry name" value="Probable polyketide synthase 2"/>
    <property type="match status" value="1"/>
</dbReference>
<comment type="pathway">
    <text evidence="1">Antibiotic biosynthesis.</text>
</comment>
<dbReference type="Pfam" id="PF18369">
    <property type="entry name" value="PKS_DE"/>
    <property type="match status" value="1"/>
</dbReference>
<evidence type="ECO:0000256" key="2">
    <source>
        <dbReference type="ARBA" id="ARBA00022450"/>
    </source>
</evidence>
<keyword evidence="5" id="KW-0045">Antibiotic biosynthesis</keyword>
<dbReference type="Pfam" id="PF00109">
    <property type="entry name" value="ketoacyl-synt"/>
    <property type="match status" value="4"/>
</dbReference>
<dbReference type="GO" id="GO:0006633">
    <property type="term" value="P:fatty acid biosynthetic process"/>
    <property type="evidence" value="ECO:0007669"/>
    <property type="project" value="InterPro"/>
</dbReference>
<dbReference type="PANTHER" id="PTHR43775:SF51">
    <property type="entry name" value="INACTIVE PHENOLPHTHIOCEROL SYNTHESIS POLYKETIDE SYNTHASE TYPE I PKS1-RELATED"/>
    <property type="match status" value="1"/>
</dbReference>
<name>A0A0F7W6U4_STRLW</name>
<gene>
    <name evidence="13" type="primary">sle_61410</name>
</gene>
<dbReference type="GO" id="GO:0004312">
    <property type="term" value="F:fatty acid synthase activity"/>
    <property type="evidence" value="ECO:0007669"/>
    <property type="project" value="TreeGrafter"/>
</dbReference>
<dbReference type="SMART" id="SM00822">
    <property type="entry name" value="PKS_KR"/>
    <property type="match status" value="3"/>
</dbReference>
<dbReference type="Pfam" id="PF00698">
    <property type="entry name" value="Acyl_transf_1"/>
    <property type="match status" value="4"/>
</dbReference>
<dbReference type="EMBL" id="LN831790">
    <property type="protein sequence ID" value="CQR65597.1"/>
    <property type="molecule type" value="Genomic_DNA"/>
</dbReference>
<dbReference type="SMART" id="SM01294">
    <property type="entry name" value="PKS_PP_betabranch"/>
    <property type="match status" value="3"/>
</dbReference>
<dbReference type="PROSITE" id="PS52019">
    <property type="entry name" value="PKS_MFAS_DH"/>
    <property type="match status" value="2"/>
</dbReference>
<dbReference type="InterPro" id="IPR057326">
    <property type="entry name" value="KR_dom"/>
</dbReference>
<feature type="domain" description="Ketosynthase family 3 (KS3)" evidence="11">
    <location>
        <begin position="2656"/>
        <end position="3080"/>
    </location>
</feature>
<dbReference type="CDD" id="cd08952">
    <property type="entry name" value="KR_1_SDR_x"/>
    <property type="match status" value="1"/>
</dbReference>
<dbReference type="InterPro" id="IPR055123">
    <property type="entry name" value="SpnB-like_Rossmann"/>
</dbReference>
<dbReference type="InterPro" id="IPR014031">
    <property type="entry name" value="Ketoacyl_synth_C"/>
</dbReference>
<feature type="region of interest" description="N-terminal hotdog fold" evidence="8">
    <location>
        <begin position="1842"/>
        <end position="1961"/>
    </location>
</feature>
<evidence type="ECO:0000256" key="7">
    <source>
        <dbReference type="ARBA" id="ARBA00023315"/>
    </source>
</evidence>
<dbReference type="InterPro" id="IPR016039">
    <property type="entry name" value="Thiolase-like"/>
</dbReference>
<evidence type="ECO:0000256" key="3">
    <source>
        <dbReference type="ARBA" id="ARBA00022553"/>
    </source>
</evidence>
<feature type="region of interest" description="C-terminal hotdog fold" evidence="8">
    <location>
        <begin position="5143"/>
        <end position="5282"/>
    </location>
</feature>
<evidence type="ECO:0000256" key="1">
    <source>
        <dbReference type="ARBA" id="ARBA00004792"/>
    </source>
</evidence>
<feature type="active site" description="Proton acceptor; for dehydratase activity" evidence="8">
    <location>
        <position position="5041"/>
    </location>
</feature>
<dbReference type="InterPro" id="IPR014043">
    <property type="entry name" value="Acyl_transferase_dom"/>
</dbReference>
<dbReference type="Gene3D" id="3.40.47.10">
    <property type="match status" value="4"/>
</dbReference>
<feature type="domain" description="Carrier" evidence="10">
    <location>
        <begin position="896"/>
        <end position="971"/>
    </location>
</feature>
<dbReference type="InterPro" id="IPR016035">
    <property type="entry name" value="Acyl_Trfase/lysoPLipase"/>
</dbReference>
<dbReference type="FunFam" id="1.10.1200.10:FF:000007">
    <property type="entry name" value="Probable polyketide synthase pks17"/>
    <property type="match status" value="3"/>
</dbReference>
<accession>A0A0F7W6U4</accession>
<dbReference type="Gene3D" id="3.30.70.3290">
    <property type="match status" value="4"/>
</dbReference>
<dbReference type="Pfam" id="PF08659">
    <property type="entry name" value="KR"/>
    <property type="match status" value="3"/>
</dbReference>
<feature type="domain" description="PKS/mFAS DH" evidence="12">
    <location>
        <begin position="5010"/>
        <end position="5282"/>
    </location>
</feature>
<dbReference type="GO" id="GO:0004315">
    <property type="term" value="F:3-oxoacyl-[acyl-carrier-protein] synthase activity"/>
    <property type="evidence" value="ECO:0007669"/>
    <property type="project" value="InterPro"/>
</dbReference>
<evidence type="ECO:0000259" key="11">
    <source>
        <dbReference type="PROSITE" id="PS52004"/>
    </source>
</evidence>
<dbReference type="PROSITE" id="PS52004">
    <property type="entry name" value="KS3_2"/>
    <property type="match status" value="4"/>
</dbReference>
<dbReference type="Pfam" id="PF22953">
    <property type="entry name" value="SpnB_Rossmann"/>
    <property type="match status" value="2"/>
</dbReference>
<dbReference type="Gene3D" id="6.10.140.1830">
    <property type="match status" value="1"/>
</dbReference>
<dbReference type="Proteomes" id="UP000035016">
    <property type="component" value="Chromosome Chromosome"/>
</dbReference>
<keyword evidence="2" id="KW-0596">Phosphopantetheine</keyword>
<dbReference type="PANTHER" id="PTHR43775">
    <property type="entry name" value="FATTY ACID SYNTHASE"/>
    <property type="match status" value="1"/>
</dbReference>
<dbReference type="InterPro" id="IPR013968">
    <property type="entry name" value="PKS_KR"/>
</dbReference>
<keyword evidence="4" id="KW-0808">Transferase</keyword>
<evidence type="ECO:0000259" key="12">
    <source>
        <dbReference type="PROSITE" id="PS52019"/>
    </source>
</evidence>
<feature type="domain" description="Ketosynthase family 3 (KS3)" evidence="11">
    <location>
        <begin position="19"/>
        <end position="428"/>
    </location>
</feature>
<evidence type="ECO:0000259" key="10">
    <source>
        <dbReference type="PROSITE" id="PS50075"/>
    </source>
</evidence>
<feature type="domain" description="Ketosynthase family 3 (KS3)" evidence="11">
    <location>
        <begin position="986"/>
        <end position="1405"/>
    </location>
</feature>
<sequence>MTEHLGAGPVGITPESRIDRRIAIVGWGCRLPGAANPSAFWQLLCAGVDAVGTPPADRVADGVAATAIGGFLDRVDGFDAGFFGISPREADAMDPQHRLLLELTWEALEDGGHLPARLAGTRTGVFVGAMWGDYATLTTRHGADRHSMTGTQRAILANRVSHLLGLRGPSLTVDTGQSSSLVAVHLACESLLAGESEMAVAAGVNLVLAAESTADSAGLGGLSPDGRCFTFDARANGYVRGEGGVVLMLKPLARALAEGDTVHCVIRSSAVNNDGATDGLTVPSADAQREVLRLAYEHAGVDPADVRYVELHGTGTPVGDPVEAAALGAVLGAGRADDDPVLVGSVKTNIGHLEGAAGIAGLLKTGLAIAHGHLPPSLNFTTPNPEIPLRELNLRVVQTPLPWPEPARVAGVSSFGMGGTNCHLVLSEAPKSATAAPPEVTPLPWLLSACGDAALREQATRLRDTIAEHDPHPADLAHSLLHHRTAFEDRAVVVGADQDELRHGLAAFAEHGVAANVVGGKAVGGRRPVFVFPGQGSQWAGMATELLASSPVFVERIRACEQALAPHVDFSLIDVLGNAVDLERVEVVQPALFAVMVSLAALWEAHGVRPAAVLGHSQGEIAAACVAGALSLADAAKLVALRSRALARLSGRGGMASIMRPAAEVTGWLTRWPGRIAVAAVNSPAVTVVSGEPEALAELLAWCATEGVDARRVAVDYASHSAQVDQVREELLEVLAGIRPRPSDVAFLSTVTGAAVADTTALDAGYWFRNLRETVLFEPVTRALLDAGHDLFIEVSPHPVVGVGLQEIIDDTGHPAAVVGTLRRGDGGARRFLTALAEAHVRGADVDWGEFVPPARRVPLPTYPFQRERHWLDGAEDLPRPGARPRPARTRIRPDRPSADLVRTTVAAVLGHPEPAAVDVNRTYRDLGFDSIGLTELRTRLAEATGAPLTTTTLFNNPTPAALARALAAGSRSAEAALAAEVTDPDDPVAILAIGCRYPGGAGTPERLWRLVADGREALSTFPENRGWDLGAFTRADTTFPRRGGFLHDADRFDAALFGISPREALAMDPQQRLLLEVSWEAFERAGINPHSLRGSDTGVFIGATALDYGPRLHEAPGGVAGYLLTGNTTSVASGRVAYSFGLEGPAVTVDTACSSSLVALHLAAQALRHGECDLALAGGVTVMSTPGMFVEFARQGGLSTDGRCKPFAAAANGTGWAEGAGLLLLGRLSDARRDGLPVLAVVRGSAVNQDGASNGLTAPNGVAQERVIRRALASAGLVPSDVDVVEAHGTGTVLGDPIEAQALIEAYGQGRDRPLWLGSVKSNLGHTQAAAGVAGVIKMVQAMRHGVLPRTLHVDEPSPHVDWSSGSVELLTEARPWPETGRARRAGVSSFGISGTNAHVIIEEAEPVAEPVSVAPDRSLVPWVLSARSPEALLEQAARLCSFAAEETAGADDVAFSLLTGRAGLAYRAAVTGPDRAALMRGLHAITPVAAGEGRVAFLFSGQGSQRRGMGRDLRARFPVFGEAFDEVCAYFDPAVVSALDDAEALERTDHVQPMLFAFEVGLCRLLGSWGVRPDVVLGHSLGELVAAHVAGVWSLADACAVVVARGRLMGALPSGGVMVSVRASEAEVLPHLVDGVWVAAVNGPRSVVLSGDEGAVLAVAQRWESTRLRVSHAFHSHHMDAVLDDFAEVLRGVEFHAPVIPVVSNVSGAVAGEEIATPEYWVRHVREAVRFADGVDTLTALGATTCLEVGPDAVLTAMAGDRVTAFPTARLGHDEDRTLLTALAQAHVHGVEVNWAEVFTGFGARRVDLPTCAFQRESFWLTGGAHRADPVALGLAAADHPLLGAALPVADADEVLLTARLSPAGQPWLAGHTVLGGVVLPGTAVLELALRAGEEVGCPVVDDLVLAQPLVLADGTQVQVNVGAPGTDGRRLLTLHSRDGDGDWTRHASGFLTDDPAPPAEDLIEWPPPGATAVPVTGRYDTLAELGFEYGPAFQGLRGLWHRGAEVFAEVSLPEAADPPADRFGLHPALADAAVQAVAFGPAGAVEAGRLPFSFTGVHLHRRGAGALRVRFTPVGTDTVAVLFADRTGAPVASIQSLVLRPVPEDLRATLRGKAALPVHRLEWAPVAAPAVAATHARLGDCDLGDGPVHPDLAHLSRTITEGAQAPDLVVTDWRGAGTADPVAAAHAATAAVLALVQEWLADEHFAGSRLVVVTRHAIAVRPGEDVPDLAHAPLWGLLRSAQSEHPNRFVLIDLDDSPLPADALRTDEPQLAVRRGEILTPRLTVAPATSATPVWRGSGTVLITGGTGALGSAIARHLVAEHGIRSLLLTGRRGLAAPGAEQLRDELTALGAEVTVAVCDVTDRADLARLLADVPRLTGVVHAAGVLDDGVVSALTPDRVHTVARPKVDAAWHLHELAGEVSAFVLFSSVSGLLGTAGQAGYAAANTFLDALAAHRRARGLPATSLAWGLWALGGGMAAGLDEAGLARMARLGVGPLTVADGLALFDTACAAEAALVVPVRLDRSVLRAAEVPPLLRGRGSRPGASEWNRTGLAELADADRERALTALICAEAATGLGHGSSAAVDADRAFSDLGFDSLAAVDLRNRLASATGLRLSATVLFDHPTPVALAAHLAREFGLQAEPAVRVTAVSGEPIAIVGMACRYPGGVASPEGLWRLVAAGGDAITGFPIDRGWPLAELFHPDPDRPGASYARAGGFLHGAAEFDADFFGISPREALAMDPQQRLLLETAWEVFEEAGIDPLSLRGSHTGVFAGVMYHDYAARVRVAPDGLEGYLGNGSSGSVASGRVAYAFGFEGPAVTVDTACSSSLVALHLAAQALRQGECDLALAGGVTVMSTPTTFVEFSRQRALAADGRCKSFAASADGTGWGEGVGLLLVERLSDARRNGHQVLAVVRGSAVNSDGASNGLTAPNGPAQERVIRQALGSAGLVPSDVDVVEAHGTGTVLGDPIEAQALIAAYGQDRDRPLWLGSLKSNIGHTQAAAGVGGVIKMVQAMRHGVLPRTLHVDEPSPHVDWSSGSVELLTEARPWPETGRARRAGVSSFGISGTNAHVVLEHVAEPETAAPASMPVVPLVFSARSADAVREQTARVAGLLRGDAAPDPVDLGFSLATTRAALPCRAAVVGADRAELVRALTTVVPREARSGLVAFAFSGQGAQRAGMGRRLAEAFPVFGEAFDEVCAYFDPAVVSALDDAEALERTDHVQPMLFAFEVGLCRLLGSWGVRPDVVLGHSLGELVAAHVAGVWSLADACAVVVARGRLMGALPSGGVMVSVRASEAEVLPHLVDGVWVAAVNGPRSVVLSGDEGAVLAVAQRWESTRLRVSHAFHSHHMDAVLDDFAEVLRGVEFHAPVIPVVSNVSGAVAGEEIATPEYWVRHVREAVRFADGVDTLTALGATTCLEVGPGAALTSLVTEQGNLRAVAVAHHGGQDEVRSVATGLGHLHEAGVPIDWAAFFAGTGARAVPLPTYPFQRSRYWLDADEHPTGEASGAADDRFWGLVDRGDVSALADALELDGADVARVLPALAMWRREHEERSEVAGWRYRLEWRPVAGNRAGRLSGTWLCVLPAGNPDCPIVDGLTARGARVLTVDVGAGEDRTDVAARVGAELIRDGDLTGVVSLLASSGLEPTCALVQALGDLGITAPLWCLTRGAVSVSAADRLHSPDQAQIWGFGRVAALEHPDLWGGLADLPVTVDERALDLLVRVLTSAEEDQVAIRAAGVFARRLVPAALPATANPPTWSPPSGTVLITGGTGDVGAHVARWLARHGAQHLLLASRRGPEAASAAALVEELVELGAHATVAACDTADRDALAALLAGIPADRPLTAVMHAAGVLDDGLVDSLDADRLARVQRPKVDAARHLDELTREADLAAFVVFSSLTGTVGNPGQANYAAANAYLDALAAQRRADGRVATAIAWGPWSQTGMAAAPDLARGLRRVGLTPMPPDRAITALGRVLAEGDAEVTIADIDWNRFAPAFTAGRPSPLLTELRPGNDAPAAVPGGLRERLAGLVGPDAERAVLDLVRTEAAAVLAHSDPETVAAERAFRDLGFDSLTALNLRNRLVAATGLRLSATVVFDHPTAAALAGHLHAELTGAPSGGPAERPLPAAVSDDPVVIVAMGCRFPGGVADPEQLWRLLADGRDAIGPFPGDRGWDLERLLNPNPDRPGTSASVVGVGAFLDDVAGFDPALFGISPREALAMDPQQRLLLETVWETLERAGIPPTLLRGKPVGVFAGTNGQDYATLLTEADADVRGHLMTGNAASVLSGRVAYTFGFEGPAVTVDTACSSSLVAMHLAAQALRQGECDLALAGGVTVMSGPGAFVEFSRQRGLAPDGRCKAFSASADGTSWGEGVGLVLLERLSDARRNGHQVLAVVRGSAVNQDGASNGLTAPNGPSQQRVIRRALASAGLVPSDVDVVEAHGTGTVLGDPIEAQALIAAYGQGRDRPLWLGSVKSNLGHTQAAAGVAGVIKMVQAMRHGVLPRTLHVDEPSPHVDWSSGSVELLTEARPWPETGRARRAGVSSFGISGTNAHVIIEQAPQDTAPAAEPAESPMALVPLVMSAGSAEALREQARRLHTAATGDLTALGRSLVTTRSALDHRAVVLVEDRTSTVDGLTALAEGNPSAAVVTGVVRRAPGRTGFLFPGQGSQYRGMGRDLRARFPVFGEAFDEVCAYFDPAVVSALDDAEALERTDHVQPMLFAFEVGLCRLLGSWGVRPDVVLGHSLGELVAAHVAGVWSLADACAVVVARGRLMGALPSGGVMVSVRASEAEVLPHLVDGVWVAAVNGPRSVVLSGDEGAVLAVAQRWESTRLRVSHAFHSHHMDAVLDDFAEVLRGVEFHAPVIPVVSNVSGAVAGEEIATPEYWVRHVREAVRFADGVDTLTALGATTIVEVGPGHQLTAAARENTGQGVFLVPALRRERAEERAALTALAELHTHGVPVDWAALFPDTTVVPLPTYAFQHKRFWLRPQPSEGNLAGAGLDPAGHPLLGAAVRLADDGLVFTGTVSTTTHPWLADHTVSGSVLLPGTALLDLAAHVARHLGLASVAELTLAAPLTLTGEAAVTIQLEVSAPDDTTGRRTLVVLSRPDTGTPWTRHATGVLETDPGTPARLDAWPPLGATPLAVDHLYPELAEAGFGYGPAFQGLRRAWRHGEDLLAEVSLPEGTGEEPSGFTVHPALLDAALHTLGLRPGQATGPGSSGLPFSWQDVRLGALGRTGLRVRLAPVADGWSLTTTDERGEPVLSVGTVVFRPVSLGIAHRNSLFRLGWVPGPRTPRQAAVLGCLPHGDGGLPCFPDLDALAAAGSMPEVVLVSAGTEALRERLAAVLQLVQQWLSDTRFAGSRLVFVTSGAVSAGAPASDVAGAAVWGLLRSAEAEYPGRFGLLDVDGGSAVPTGGLPESAVRDGVVLVPRLARVTAPAGNPPRLAGTVLVTGASGRLGAEITRRLVHTHGVRRLVLISRSGADDLAAELTDAEVVSVRGDAADRDTLVRVLAGIPAEAPLTAVVHTAGVLDDGVVKALTPERLDTVLRPKFDAVTHLDELTRDHGLAAFVVFSSAAGTLGSAGQAGYAAANAALDAVVTRRHTLGLPATALAWGPWAGEHGMTAGLGEADRARLARNGVLPLPVEDGLALFDAALGLTTDPVLLPVRLSESAPDVLPPLADVLRSRTTRTAATESPDALRATVFRLGPAEGEQALLAMVRAHVAVVLGHDHTEEVDPDRGFLDTGLDSLTAIELRNRLITATGLALPPTLLFQYATPSELAAHLRAELVTEDPGVAPSSVLGELDRIEGALPEMTGGAREEAIDRLRRMLAALSAGPAGDSVLAGLDDATNDEIFDFIDTEFGAS</sequence>
<dbReference type="Gene3D" id="3.40.366.10">
    <property type="entry name" value="Malonyl-Coenzyme A Acyl Carrier Protein, domain 2"/>
    <property type="match status" value="4"/>
</dbReference>
<dbReference type="SMART" id="SM00827">
    <property type="entry name" value="PKS_AT"/>
    <property type="match status" value="4"/>
</dbReference>
<dbReference type="InterPro" id="IPR036291">
    <property type="entry name" value="NAD(P)-bd_dom_sf"/>
</dbReference>
<dbReference type="FunFam" id="3.40.47.10:FF:000019">
    <property type="entry name" value="Polyketide synthase type I"/>
    <property type="match status" value="3"/>
</dbReference>
<dbReference type="InterPro" id="IPR050091">
    <property type="entry name" value="PKS_NRPS_Biosynth_Enz"/>
</dbReference>
<dbReference type="InterPro" id="IPR041618">
    <property type="entry name" value="PKS_DE"/>
</dbReference>
<dbReference type="Pfam" id="PF21089">
    <property type="entry name" value="PKS_DH_N"/>
    <property type="match status" value="2"/>
</dbReference>
<dbReference type="SUPFAM" id="SSF52151">
    <property type="entry name" value="FabD/lysophospholipase-like"/>
    <property type="match status" value="4"/>
</dbReference>
<dbReference type="InterPro" id="IPR006162">
    <property type="entry name" value="Ppantetheine_attach_site"/>
</dbReference>
<protein>
    <submittedName>
        <fullName evidence="13">Chaxalactin biosynthesis PKS homolog to Phenolphthiocerol synthesis polyketide synthase type I Pks15/1</fullName>
    </submittedName>
</protein>
<dbReference type="PROSITE" id="PS00012">
    <property type="entry name" value="PHOSPHOPANTETHEINE"/>
    <property type="match status" value="4"/>
</dbReference>
<dbReference type="InterPro" id="IPR016036">
    <property type="entry name" value="Malonyl_transacylase_ACP-bd"/>
</dbReference>
<evidence type="ECO:0000256" key="8">
    <source>
        <dbReference type="PROSITE-ProRule" id="PRU01363"/>
    </source>
</evidence>
<dbReference type="InterPro" id="IPR020806">
    <property type="entry name" value="PKS_PP-bd"/>
</dbReference>
<dbReference type="Gene3D" id="3.40.50.720">
    <property type="entry name" value="NAD(P)-binding Rossmann-like Domain"/>
    <property type="match status" value="3"/>
</dbReference>
<keyword evidence="3" id="KW-0597">Phosphoprotein</keyword>
<dbReference type="PROSITE" id="PS00606">
    <property type="entry name" value="KS3_1"/>
    <property type="match status" value="3"/>
</dbReference>
<feature type="region of interest" description="C-terminal hotdog fold" evidence="8">
    <location>
        <begin position="1973"/>
        <end position="2111"/>
    </location>
</feature>
<evidence type="ECO:0000313" key="14">
    <source>
        <dbReference type="Proteomes" id="UP000035016"/>
    </source>
</evidence>
<evidence type="ECO:0000256" key="4">
    <source>
        <dbReference type="ARBA" id="ARBA00022679"/>
    </source>
</evidence>
<dbReference type="KEGG" id="sle:sle_61410"/>
<dbReference type="CDD" id="cd00833">
    <property type="entry name" value="PKS"/>
    <property type="match status" value="4"/>
</dbReference>
<dbReference type="NCBIfam" id="NF045894">
    <property type="entry name" value="PKS_plus_SDR"/>
    <property type="match status" value="1"/>
</dbReference>
<feature type="region of interest" description="Disordered" evidence="9">
    <location>
        <begin position="875"/>
        <end position="894"/>
    </location>
</feature>
<proteinExistence type="predicted"/>
<dbReference type="InterPro" id="IPR049900">
    <property type="entry name" value="PKS_mFAS_DH"/>
</dbReference>
<dbReference type="SUPFAM" id="SSF51735">
    <property type="entry name" value="NAD(P)-binding Rossmann-fold domains"/>
    <property type="match status" value="6"/>
</dbReference>
<dbReference type="InterPro" id="IPR036736">
    <property type="entry name" value="ACP-like_sf"/>
</dbReference>
<dbReference type="InterPro" id="IPR020807">
    <property type="entry name" value="PKS_DH"/>
</dbReference>
<reference evidence="13 14" key="1">
    <citation type="submission" date="2015-02" db="EMBL/GenBank/DDBJ databases">
        <authorList>
            <person name="Gomez-Escribano P.J."/>
        </authorList>
    </citation>
    <scope>NUCLEOTIDE SEQUENCE [LARGE SCALE GENOMIC DNA]</scope>
    <source>
        <strain evidence="14">C34 (DSM 42122 / NRRL B-24963)</strain>
    </source>
</reference>
<dbReference type="Pfam" id="PF16197">
    <property type="entry name" value="KAsynt_C_assoc"/>
    <property type="match status" value="4"/>
</dbReference>
<dbReference type="SUPFAM" id="SSF47336">
    <property type="entry name" value="ACP-like"/>
    <property type="match status" value="4"/>
</dbReference>
<dbReference type="SMART" id="SM00823">
    <property type="entry name" value="PKS_PP"/>
    <property type="match status" value="4"/>
</dbReference>
<feature type="domain" description="Carrier" evidence="10">
    <location>
        <begin position="4041"/>
        <end position="4116"/>
    </location>
</feature>
<dbReference type="SUPFAM" id="SSF53901">
    <property type="entry name" value="Thiolase-like"/>
    <property type="match status" value="4"/>
</dbReference>
<dbReference type="Pfam" id="PF02801">
    <property type="entry name" value="Ketoacyl-synt_C"/>
    <property type="match status" value="4"/>
</dbReference>
<evidence type="ECO:0000256" key="9">
    <source>
        <dbReference type="SAM" id="MobiDB-lite"/>
    </source>
</evidence>
<dbReference type="PROSITE" id="PS50075">
    <property type="entry name" value="CARRIER"/>
    <property type="match status" value="4"/>
</dbReference>
<dbReference type="InterPro" id="IPR042104">
    <property type="entry name" value="PKS_dehydratase_sf"/>
</dbReference>
<evidence type="ECO:0000313" key="13">
    <source>
        <dbReference type="EMBL" id="CQR65597.1"/>
    </source>
</evidence>
<feature type="active site" description="Proton acceptor; for dehydratase activity" evidence="8">
    <location>
        <position position="1874"/>
    </location>
</feature>
<dbReference type="InterPro" id="IPR049551">
    <property type="entry name" value="PKS_DH_C"/>
</dbReference>
<dbReference type="InterPro" id="IPR032821">
    <property type="entry name" value="PKS_assoc"/>
</dbReference>
<organism evidence="13 14">
    <name type="scientific">Streptomyces leeuwenhoekii</name>
    <dbReference type="NCBI Taxonomy" id="1437453"/>
    <lineage>
        <taxon>Bacteria</taxon>
        <taxon>Bacillati</taxon>
        <taxon>Actinomycetota</taxon>
        <taxon>Actinomycetes</taxon>
        <taxon>Kitasatosporales</taxon>
        <taxon>Streptomycetaceae</taxon>
        <taxon>Streptomyces</taxon>
    </lineage>
</organism>
<dbReference type="SMART" id="SM00825">
    <property type="entry name" value="PKS_KS"/>
    <property type="match status" value="4"/>
</dbReference>
<keyword evidence="7" id="KW-0012">Acyltransferase</keyword>
<feature type="domain" description="PKS/mFAS DH" evidence="12">
    <location>
        <begin position="1842"/>
        <end position="2111"/>
    </location>
</feature>
<dbReference type="InterPro" id="IPR049552">
    <property type="entry name" value="PKS_DH_N"/>
</dbReference>
<evidence type="ECO:0000256" key="6">
    <source>
        <dbReference type="ARBA" id="ARBA00023268"/>
    </source>
</evidence>
<feature type="active site" description="Proton donor; for dehydratase activity" evidence="8">
    <location>
        <position position="5204"/>
    </location>
</feature>
<dbReference type="InterPro" id="IPR009081">
    <property type="entry name" value="PP-bd_ACP"/>
</dbReference>
<feature type="domain" description="Ketosynthase family 3 (KS3)" evidence="11">
    <location>
        <begin position="4135"/>
        <end position="4561"/>
    </location>
</feature>
<dbReference type="Pfam" id="PF14765">
    <property type="entry name" value="PS-DH"/>
    <property type="match status" value="2"/>
</dbReference>
<dbReference type="GO" id="GO:0031177">
    <property type="term" value="F:phosphopantetheine binding"/>
    <property type="evidence" value="ECO:0007669"/>
    <property type="project" value="InterPro"/>
</dbReference>
<dbReference type="Gene3D" id="1.10.1200.10">
    <property type="entry name" value="ACP-like"/>
    <property type="match status" value="4"/>
</dbReference>
<evidence type="ECO:0000256" key="5">
    <source>
        <dbReference type="ARBA" id="ARBA00023194"/>
    </source>
</evidence>
<dbReference type="CDD" id="cd08956">
    <property type="entry name" value="KR_3_FAS_SDR_x"/>
    <property type="match status" value="2"/>
</dbReference>
<dbReference type="InterPro" id="IPR001227">
    <property type="entry name" value="Ac_transferase_dom_sf"/>
</dbReference>
<dbReference type="Gene3D" id="3.10.129.110">
    <property type="entry name" value="Polyketide synthase dehydratase"/>
    <property type="match status" value="2"/>
</dbReference>